<evidence type="ECO:0000256" key="1">
    <source>
        <dbReference type="SAM" id="SignalP"/>
    </source>
</evidence>
<dbReference type="STRING" id="1348114.OM33_16355"/>
<dbReference type="RefSeq" id="WP_040135133.1">
    <property type="nucleotide sequence ID" value="NZ_CP009889.1"/>
</dbReference>
<dbReference type="Proteomes" id="UP000030341">
    <property type="component" value="Chromosome 2"/>
</dbReference>
<organism evidence="2 3">
    <name type="scientific">Pseudoalteromonas piratica</name>
    <dbReference type="NCBI Taxonomy" id="1348114"/>
    <lineage>
        <taxon>Bacteria</taxon>
        <taxon>Pseudomonadati</taxon>
        <taxon>Pseudomonadota</taxon>
        <taxon>Gammaproteobacteria</taxon>
        <taxon>Alteromonadales</taxon>
        <taxon>Pseudoalteromonadaceae</taxon>
        <taxon>Pseudoalteromonas</taxon>
    </lineage>
</organism>
<dbReference type="HOGENOM" id="CLU_801362_0_0_6"/>
<reference evidence="2 3" key="1">
    <citation type="submission" date="2014-11" db="EMBL/GenBank/DDBJ databases">
        <title>Complete Genome Sequence of Pseudoalteromonas sp. Strain OCN003 Isolated from Kaneohe Bay, Oahu, Hawaii.</title>
        <authorList>
            <person name="Beurmann S."/>
            <person name="Videau P."/>
            <person name="Ushijima B."/>
            <person name="Smith A.M."/>
            <person name="Aeby G.S."/>
            <person name="Callahan S.M."/>
            <person name="Belcaid M."/>
        </authorList>
    </citation>
    <scope>NUCLEOTIDE SEQUENCE [LARGE SCALE GENOMIC DNA]</scope>
    <source>
        <strain evidence="2 3">OCN003</strain>
    </source>
</reference>
<dbReference type="AlphaFoldDB" id="A0A0A7EJI5"/>
<keyword evidence="3" id="KW-1185">Reference proteome</keyword>
<feature type="chain" id="PRO_5002028366" evidence="1">
    <location>
        <begin position="22"/>
        <end position="346"/>
    </location>
</feature>
<dbReference type="OrthoDB" id="5741560at2"/>
<evidence type="ECO:0000313" key="3">
    <source>
        <dbReference type="Proteomes" id="UP000030341"/>
    </source>
</evidence>
<dbReference type="eggNOG" id="ENOG502ZD96">
    <property type="taxonomic scope" value="Bacteria"/>
</dbReference>
<protein>
    <submittedName>
        <fullName evidence="2">Uncharacterized protein</fullName>
    </submittedName>
</protein>
<sequence>MRIFILLYFLLLALSATGALANDQNNYRIDINVIDPVLDRKFKEFGRTSFSASTLDGKHVYQFSVINDLEGDAEIEMTYGNHRYYNHGNGLHVSRIVKLKNQPYLAFEITAVNDGVGLPFSELVISSASGFKTYPIIAAPDSYYEQTNTISPSYAFTCQPNAISTFDKSITSDSATFCESDLGHFELIEKQKETINAYLPKFDEYLNQNFDASTANEFNLTLVPLKLTSTKAFEKLLNEMQTWFSVSRISTELFTFVQVQTKNQPVYENFAYSFVKLGGKWHLLYSGLESSKGYFPLNGISKHSSKAIKVEGYCFKECDWWGQTAHAVLDFKKGSISFSKINSNQN</sequence>
<feature type="signal peptide" evidence="1">
    <location>
        <begin position="1"/>
        <end position="21"/>
    </location>
</feature>
<dbReference type="KEGG" id="pseo:OM33_16355"/>
<dbReference type="EMBL" id="CP009889">
    <property type="protein sequence ID" value="AIY66698.1"/>
    <property type="molecule type" value="Genomic_DNA"/>
</dbReference>
<gene>
    <name evidence="2" type="ORF">OM33_16355</name>
</gene>
<accession>A0A0A7EJI5</accession>
<evidence type="ECO:0000313" key="2">
    <source>
        <dbReference type="EMBL" id="AIY66698.1"/>
    </source>
</evidence>
<name>A0A0A7EJI5_9GAMM</name>
<keyword evidence="1" id="KW-0732">Signal</keyword>
<proteinExistence type="predicted"/>